<gene>
    <name evidence="2" type="ORF">CYJ47_09280</name>
</gene>
<sequence>MSATTSELAAYFPLANEGAEVRAVANWVRDGGTRQLEGFTPRAHVVVTWDELSRATVEAVTRDVVITDSLPHYVGALDQVTIVGEHPTAPAILAAAEARGCAVTVIAGPESSLVNGRPSQTMVPPHIPFAEDFSVARVAATVAAVTGSTRDVGAVAEELTVTSELVDEEIAVCHPDRDAVTNPARILARQVRDGVSVHVGPPRLTRLLSEILISRSVPAVSATSGQAEAMRAGDVALNIVEWWGDDPGSQSRQPSRPWATHRDPESHHGPEGYHGPVSSTTDLATTLRYATRVAAATVMGVS</sequence>
<dbReference type="InterPro" id="IPR046348">
    <property type="entry name" value="SIS_dom_sf"/>
</dbReference>
<accession>A0AAF1BR64</accession>
<evidence type="ECO:0000313" key="3">
    <source>
        <dbReference type="Proteomes" id="UP000234560"/>
    </source>
</evidence>
<reference evidence="2" key="2">
    <citation type="submission" date="2023-10" db="EMBL/GenBank/DDBJ databases">
        <authorList>
            <person name="Choi B."/>
        </authorList>
    </citation>
    <scope>NUCLEOTIDE SEQUENCE</scope>
    <source>
        <strain evidence="2">UMB0763</strain>
    </source>
</reference>
<feature type="compositionally biased region" description="Basic and acidic residues" evidence="1">
    <location>
        <begin position="260"/>
        <end position="271"/>
    </location>
</feature>
<reference evidence="2" key="1">
    <citation type="submission" date="2017-12" db="EMBL/GenBank/DDBJ databases">
        <authorList>
            <person name="Thomas-White K."/>
            <person name="Wolfe A.J."/>
        </authorList>
    </citation>
    <scope>NUCLEOTIDE SEQUENCE</scope>
    <source>
        <strain evidence="2">UMB0763</strain>
    </source>
</reference>
<dbReference type="Proteomes" id="UP000234560">
    <property type="component" value="Chromosome"/>
</dbReference>
<dbReference type="GO" id="GO:1901135">
    <property type="term" value="P:carbohydrate derivative metabolic process"/>
    <property type="evidence" value="ECO:0007669"/>
    <property type="project" value="InterPro"/>
</dbReference>
<evidence type="ECO:0000313" key="2">
    <source>
        <dbReference type="EMBL" id="WOT01458.1"/>
    </source>
</evidence>
<dbReference type="KEGG" id="cpyr:CYJ47_09280"/>
<dbReference type="SUPFAM" id="SSF53697">
    <property type="entry name" value="SIS domain"/>
    <property type="match status" value="1"/>
</dbReference>
<protein>
    <submittedName>
        <fullName evidence="2">Uncharacterized protein</fullName>
    </submittedName>
</protein>
<dbReference type="AlphaFoldDB" id="A0AAF1BR64"/>
<organism evidence="2 3">
    <name type="scientific">Corynebacterium pyruviciproducens</name>
    <dbReference type="NCBI Taxonomy" id="598660"/>
    <lineage>
        <taxon>Bacteria</taxon>
        <taxon>Bacillati</taxon>
        <taxon>Actinomycetota</taxon>
        <taxon>Actinomycetes</taxon>
        <taxon>Mycobacteriales</taxon>
        <taxon>Corynebacteriaceae</taxon>
        <taxon>Corynebacterium</taxon>
    </lineage>
</organism>
<feature type="region of interest" description="Disordered" evidence="1">
    <location>
        <begin position="244"/>
        <end position="279"/>
    </location>
</feature>
<proteinExistence type="predicted"/>
<dbReference type="GO" id="GO:0097367">
    <property type="term" value="F:carbohydrate derivative binding"/>
    <property type="evidence" value="ECO:0007669"/>
    <property type="project" value="InterPro"/>
</dbReference>
<evidence type="ECO:0000256" key="1">
    <source>
        <dbReference type="SAM" id="MobiDB-lite"/>
    </source>
</evidence>
<dbReference type="EMBL" id="CP136958">
    <property type="protein sequence ID" value="WOT01458.1"/>
    <property type="molecule type" value="Genomic_DNA"/>
</dbReference>
<dbReference type="RefSeq" id="WP_101677854.1">
    <property type="nucleotide sequence ID" value="NZ_CP136958.1"/>
</dbReference>
<name>A0AAF1BR64_9CORY</name>